<keyword evidence="3" id="KW-1185">Reference proteome</keyword>
<evidence type="ECO:0000313" key="3">
    <source>
        <dbReference type="Proteomes" id="UP000247973"/>
    </source>
</evidence>
<evidence type="ECO:0000313" key="2">
    <source>
        <dbReference type="EMBL" id="PXV68016.1"/>
    </source>
</evidence>
<dbReference type="AlphaFoldDB" id="A0A2V3PUF0"/>
<name>A0A2V3PUF0_9BACT</name>
<organism evidence="2 3">
    <name type="scientific">Dysgonomonas alginatilytica</name>
    <dbReference type="NCBI Taxonomy" id="1605892"/>
    <lineage>
        <taxon>Bacteria</taxon>
        <taxon>Pseudomonadati</taxon>
        <taxon>Bacteroidota</taxon>
        <taxon>Bacteroidia</taxon>
        <taxon>Bacteroidales</taxon>
        <taxon>Dysgonomonadaceae</taxon>
        <taxon>Dysgonomonas</taxon>
    </lineage>
</organism>
<dbReference type="Proteomes" id="UP000247973">
    <property type="component" value="Unassembled WGS sequence"/>
</dbReference>
<comment type="caution">
    <text evidence="2">The sequence shown here is derived from an EMBL/GenBank/DDBJ whole genome shotgun (WGS) entry which is preliminary data.</text>
</comment>
<accession>A0A2V3PUF0</accession>
<keyword evidence="1" id="KW-0732">Signal</keyword>
<dbReference type="OrthoDB" id="997556at2"/>
<gene>
    <name evidence="2" type="ORF">CLV62_10246</name>
</gene>
<protein>
    <submittedName>
        <fullName evidence="2">Uncharacterized protein</fullName>
    </submittedName>
</protein>
<reference evidence="2 3" key="1">
    <citation type="submission" date="2018-03" db="EMBL/GenBank/DDBJ databases">
        <title>Genomic Encyclopedia of Archaeal and Bacterial Type Strains, Phase II (KMG-II): from individual species to whole genera.</title>
        <authorList>
            <person name="Goeker M."/>
        </authorList>
    </citation>
    <scope>NUCLEOTIDE SEQUENCE [LARGE SCALE GENOMIC DNA]</scope>
    <source>
        <strain evidence="2 3">DSM 100214</strain>
    </source>
</reference>
<dbReference type="EMBL" id="QICL01000002">
    <property type="protein sequence ID" value="PXV68016.1"/>
    <property type="molecule type" value="Genomic_DNA"/>
</dbReference>
<sequence length="106" mass="11752">MNLSKLILLFGIFFSLFFLACSEPSIQDDAHKAAELSMLSNTAAMENDLSTAGNLYNDVQAIMNKYRQNGKFEEFYQLYSSFLAESAVIEDQKTQTTSSGSDSAPE</sequence>
<proteinExistence type="predicted"/>
<feature type="signal peptide" evidence="1">
    <location>
        <begin position="1"/>
        <end position="20"/>
    </location>
</feature>
<evidence type="ECO:0000256" key="1">
    <source>
        <dbReference type="SAM" id="SignalP"/>
    </source>
</evidence>
<dbReference type="RefSeq" id="WP_110309306.1">
    <property type="nucleotide sequence ID" value="NZ_QICL01000002.1"/>
</dbReference>
<dbReference type="PROSITE" id="PS51257">
    <property type="entry name" value="PROKAR_LIPOPROTEIN"/>
    <property type="match status" value="1"/>
</dbReference>
<feature type="chain" id="PRO_5015981959" evidence="1">
    <location>
        <begin position="21"/>
        <end position="106"/>
    </location>
</feature>